<name>A0ABM1R2S8_CAMSA</name>
<feature type="region of interest" description="Disordered" evidence="1">
    <location>
        <begin position="55"/>
        <end position="105"/>
    </location>
</feature>
<reference evidence="3" key="2">
    <citation type="submission" date="2025-08" db="UniProtKB">
        <authorList>
            <consortium name="RefSeq"/>
        </authorList>
    </citation>
    <scope>IDENTIFICATION</scope>
    <source>
        <tissue evidence="3">Leaf</tissue>
    </source>
</reference>
<protein>
    <submittedName>
        <fullName evidence="3">Golgin subfamily A member 6-like protein 6</fullName>
    </submittedName>
</protein>
<keyword evidence="2" id="KW-1185">Reference proteome</keyword>
<dbReference type="GeneID" id="109129509"/>
<evidence type="ECO:0000256" key="1">
    <source>
        <dbReference type="SAM" id="MobiDB-lite"/>
    </source>
</evidence>
<feature type="compositionally biased region" description="Basic and acidic residues" evidence="1">
    <location>
        <begin position="85"/>
        <end position="105"/>
    </location>
</feature>
<feature type="compositionally biased region" description="Basic and acidic residues" evidence="1">
    <location>
        <begin position="55"/>
        <end position="67"/>
    </location>
</feature>
<evidence type="ECO:0000313" key="3">
    <source>
        <dbReference type="RefSeq" id="XP_019093316.1"/>
    </source>
</evidence>
<sequence>MEYGCGSEEDQDNEEAELRKEVVRLRNLLRRMSGLDDDATFTELRALESCLKDFRKKETEDENDGPRRGVSRRWPRGVSALSRSSSEEKRQEEEQDEEKIPKEEAQLRMERRFERLKSESLQSKYERLWLFKEHMNCREIENMNSYVDLCSLETEIIRALIDVRDQMKRPGQEKEAVEEKMKPQRRRRDVTKQHVRVLCDFCGSSSSKRYEQFPQKQEVESLSLESELKRLRLLTRRMTGNDLDGLNFAELQSQQSQLREALPIVRNQLKIKLEEEETLHKQKREAWDKDEAAMRR</sequence>
<dbReference type="Proteomes" id="UP000694864">
    <property type="component" value="Chromosome 16"/>
</dbReference>
<proteinExistence type="predicted"/>
<dbReference type="RefSeq" id="XP_019093316.1">
    <property type="nucleotide sequence ID" value="XM_019237771.1"/>
</dbReference>
<evidence type="ECO:0000313" key="2">
    <source>
        <dbReference type="Proteomes" id="UP000694864"/>
    </source>
</evidence>
<organism evidence="2 3">
    <name type="scientific">Camelina sativa</name>
    <name type="common">False flax</name>
    <name type="synonym">Myagrum sativum</name>
    <dbReference type="NCBI Taxonomy" id="90675"/>
    <lineage>
        <taxon>Eukaryota</taxon>
        <taxon>Viridiplantae</taxon>
        <taxon>Streptophyta</taxon>
        <taxon>Embryophyta</taxon>
        <taxon>Tracheophyta</taxon>
        <taxon>Spermatophyta</taxon>
        <taxon>Magnoliopsida</taxon>
        <taxon>eudicotyledons</taxon>
        <taxon>Gunneridae</taxon>
        <taxon>Pentapetalae</taxon>
        <taxon>rosids</taxon>
        <taxon>malvids</taxon>
        <taxon>Brassicales</taxon>
        <taxon>Brassicaceae</taxon>
        <taxon>Camelineae</taxon>
        <taxon>Camelina</taxon>
    </lineage>
</organism>
<accession>A0ABM1R2S8</accession>
<reference evidence="2" key="1">
    <citation type="journal article" date="2014" name="Nat. Commun.">
        <title>The emerging biofuel crop Camelina sativa retains a highly undifferentiated hexaploid genome structure.</title>
        <authorList>
            <person name="Kagale S."/>
            <person name="Koh C."/>
            <person name="Nixon J."/>
            <person name="Bollina V."/>
            <person name="Clarke W.E."/>
            <person name="Tuteja R."/>
            <person name="Spillane C."/>
            <person name="Robinson S.J."/>
            <person name="Links M.G."/>
            <person name="Clarke C."/>
            <person name="Higgins E.E."/>
            <person name="Huebert T."/>
            <person name="Sharpe A.G."/>
            <person name="Parkin I.A."/>
        </authorList>
    </citation>
    <scope>NUCLEOTIDE SEQUENCE [LARGE SCALE GENOMIC DNA]</scope>
    <source>
        <strain evidence="2">cv. DH55</strain>
    </source>
</reference>
<gene>
    <name evidence="3" type="primary">LOC109129509</name>
</gene>